<feature type="transmembrane region" description="Helical" evidence="1">
    <location>
        <begin position="71"/>
        <end position="93"/>
    </location>
</feature>
<organism evidence="2 4">
    <name type="scientific">Didymodactylos carnosus</name>
    <dbReference type="NCBI Taxonomy" id="1234261"/>
    <lineage>
        <taxon>Eukaryota</taxon>
        <taxon>Metazoa</taxon>
        <taxon>Spiralia</taxon>
        <taxon>Gnathifera</taxon>
        <taxon>Rotifera</taxon>
        <taxon>Eurotatoria</taxon>
        <taxon>Bdelloidea</taxon>
        <taxon>Philodinida</taxon>
        <taxon>Philodinidae</taxon>
        <taxon>Didymodactylos</taxon>
    </lineage>
</organism>
<reference evidence="2" key="1">
    <citation type="submission" date="2021-02" db="EMBL/GenBank/DDBJ databases">
        <authorList>
            <person name="Nowell W R."/>
        </authorList>
    </citation>
    <scope>NUCLEOTIDE SEQUENCE</scope>
</reference>
<accession>A0A8S2DAP7</accession>
<dbReference type="EMBL" id="CAJNOK010002124">
    <property type="protein sequence ID" value="CAF0845615.1"/>
    <property type="molecule type" value="Genomic_DNA"/>
</dbReference>
<evidence type="ECO:0000313" key="2">
    <source>
        <dbReference type="EMBL" id="CAF0845615.1"/>
    </source>
</evidence>
<keyword evidence="1" id="KW-1133">Transmembrane helix</keyword>
<dbReference type="AlphaFoldDB" id="A0A8S2DAP7"/>
<evidence type="ECO:0000313" key="3">
    <source>
        <dbReference type="EMBL" id="CAF3630879.1"/>
    </source>
</evidence>
<evidence type="ECO:0000313" key="4">
    <source>
        <dbReference type="Proteomes" id="UP000677228"/>
    </source>
</evidence>
<name>A0A8S2DAP7_9BILA</name>
<dbReference type="Proteomes" id="UP000682733">
    <property type="component" value="Unassembled WGS sequence"/>
</dbReference>
<keyword evidence="1" id="KW-0472">Membrane</keyword>
<protein>
    <submittedName>
        <fullName evidence="2">Uncharacterized protein</fullName>
    </submittedName>
</protein>
<dbReference type="Proteomes" id="UP000677228">
    <property type="component" value="Unassembled WGS sequence"/>
</dbReference>
<evidence type="ECO:0000256" key="1">
    <source>
        <dbReference type="SAM" id="Phobius"/>
    </source>
</evidence>
<comment type="caution">
    <text evidence="2">The sequence shown here is derived from an EMBL/GenBank/DDBJ whole genome shotgun (WGS) entry which is preliminary data.</text>
</comment>
<dbReference type="EMBL" id="CAJOBA010002124">
    <property type="protein sequence ID" value="CAF3630879.1"/>
    <property type="molecule type" value="Genomic_DNA"/>
</dbReference>
<gene>
    <name evidence="2" type="ORF">OVA965_LOCUS6877</name>
    <name evidence="3" type="ORF">TMI583_LOCUS6873</name>
</gene>
<feature type="transmembrane region" description="Helical" evidence="1">
    <location>
        <begin position="105"/>
        <end position="126"/>
    </location>
</feature>
<proteinExistence type="predicted"/>
<keyword evidence="1" id="KW-0812">Transmembrane</keyword>
<sequence>MKITPVAENNGNNNSYTNRPKTIDIQAGCYGCCHQGFNPTFPTKLKGIIAPSEFYQSIMNINRSYRSRPSWSTRCSIVLFIILLSLAITFWVLCSRKVRVIEVYIGIPVGFGISFLACGVCMFCLTRPGDREHEIRLQAAVNQESQTYSTRSPACHWRTDVKTETYTTTKFDHETWVTTEESHTVTSYHLSMPVVENLVEHSIFCSTTVGLYALICLRIEDLYHEKVEKRTEQFIHTIIKLLPSFDPLFQHFLLHHLHSSYKIIHNQAFIEELRSEHDLSSNQMYDKLFQSTLSLKEQCRLIIKDRVKSYPHDVKKLTMLSSTLLNYCTYDIFNPNYAQIISDRVAKYNGKVMPRVIPLPSSTGYQNAYLGGIPNFEHDDSLYLNKREQLSYNVEDRERVDSKYYLPSRCTQLQPLFHEPIDRFRSSLFSRYAPQCTRSSSVNEINYDHASKIGYGEGRRK</sequence>